<reference evidence="1" key="1">
    <citation type="submission" date="2021-01" db="EMBL/GenBank/DDBJ databases">
        <title>Whole genome shotgun sequence of Rugosimonospora africana NBRC 104875.</title>
        <authorList>
            <person name="Komaki H."/>
            <person name="Tamura T."/>
        </authorList>
    </citation>
    <scope>NUCLEOTIDE SEQUENCE</scope>
    <source>
        <strain evidence="1">NBRC 104875</strain>
    </source>
</reference>
<comment type="caution">
    <text evidence="1">The sequence shown here is derived from an EMBL/GenBank/DDBJ whole genome shotgun (WGS) entry which is preliminary data.</text>
</comment>
<evidence type="ECO:0000313" key="1">
    <source>
        <dbReference type="EMBL" id="GIH16675.1"/>
    </source>
</evidence>
<gene>
    <name evidence="1" type="ORF">Raf01_48470</name>
</gene>
<evidence type="ECO:0000313" key="2">
    <source>
        <dbReference type="Proteomes" id="UP000642748"/>
    </source>
</evidence>
<protein>
    <submittedName>
        <fullName evidence="1">Uncharacterized protein</fullName>
    </submittedName>
</protein>
<dbReference type="EMBL" id="BONZ01000045">
    <property type="protein sequence ID" value="GIH16675.1"/>
    <property type="molecule type" value="Genomic_DNA"/>
</dbReference>
<dbReference type="AlphaFoldDB" id="A0A8J3VRX0"/>
<proteinExistence type="predicted"/>
<organism evidence="1 2">
    <name type="scientific">Rugosimonospora africana</name>
    <dbReference type="NCBI Taxonomy" id="556532"/>
    <lineage>
        <taxon>Bacteria</taxon>
        <taxon>Bacillati</taxon>
        <taxon>Actinomycetota</taxon>
        <taxon>Actinomycetes</taxon>
        <taxon>Micromonosporales</taxon>
        <taxon>Micromonosporaceae</taxon>
        <taxon>Rugosimonospora</taxon>
    </lineage>
</organism>
<keyword evidence="2" id="KW-1185">Reference proteome</keyword>
<dbReference type="Proteomes" id="UP000642748">
    <property type="component" value="Unassembled WGS sequence"/>
</dbReference>
<name>A0A8J3VRX0_9ACTN</name>
<accession>A0A8J3VRX0</accession>
<sequence>MDVVTGQVARHLLGCRTPAAVRGDAEHLADYQRLLTDSLGISLTWDRALASPLRLPSLAGAAA</sequence>